<keyword evidence="5 16" id="KW-0285">Flavoprotein</keyword>
<evidence type="ECO:0000256" key="14">
    <source>
        <dbReference type="ARBA" id="ARBA00023136"/>
    </source>
</evidence>
<dbReference type="PANTHER" id="PTHR30578:SF1">
    <property type="entry name" value="NA(+)-TRANSLOCATING NADH-QUINONE REDUCTASE SUBUNIT B"/>
    <property type="match status" value="1"/>
</dbReference>
<evidence type="ECO:0000256" key="13">
    <source>
        <dbReference type="ARBA" id="ARBA00023075"/>
    </source>
</evidence>
<keyword evidence="14 16" id="KW-0472">Membrane</keyword>
<keyword evidence="10 16" id="KW-0520">NAD</keyword>
<keyword evidence="3" id="KW-0997">Cell inner membrane</keyword>
<evidence type="ECO:0000256" key="6">
    <source>
        <dbReference type="ARBA" id="ARBA00022643"/>
    </source>
</evidence>
<dbReference type="GO" id="GO:0016655">
    <property type="term" value="F:oxidoreductase activity, acting on NAD(P)H, quinone or similar compound as acceptor"/>
    <property type="evidence" value="ECO:0007669"/>
    <property type="project" value="UniProtKB-UniRule"/>
</dbReference>
<keyword evidence="19" id="KW-1185">Reference proteome</keyword>
<evidence type="ECO:0000256" key="5">
    <source>
        <dbReference type="ARBA" id="ARBA00022630"/>
    </source>
</evidence>
<dbReference type="NCBIfam" id="NF003756">
    <property type="entry name" value="PRK05349.1"/>
    <property type="match status" value="1"/>
</dbReference>
<evidence type="ECO:0000256" key="7">
    <source>
        <dbReference type="ARBA" id="ARBA00022692"/>
    </source>
</evidence>
<evidence type="ECO:0000313" key="18">
    <source>
        <dbReference type="EMBL" id="TWT90227.1"/>
    </source>
</evidence>
<keyword evidence="4 16" id="KW-0597">Phosphoprotein</keyword>
<evidence type="ECO:0000256" key="16">
    <source>
        <dbReference type="HAMAP-Rule" id="MF_00426"/>
    </source>
</evidence>
<accession>A0A5C5ZT67</accession>
<keyword evidence="15 16" id="KW-0739">Sodium transport</keyword>
<dbReference type="Proteomes" id="UP000315440">
    <property type="component" value="Unassembled WGS sequence"/>
</dbReference>
<dbReference type="PIRSF" id="PIRSF016055">
    <property type="entry name" value="NADH-UbQ_OxRdtase_B_su"/>
    <property type="match status" value="1"/>
</dbReference>
<feature type="transmembrane region" description="Helical" evidence="16">
    <location>
        <begin position="305"/>
        <end position="326"/>
    </location>
</feature>
<protein>
    <recommendedName>
        <fullName evidence="16">Na(+)-translocating NADH-quinone reductase subunit B</fullName>
        <shortName evidence="16">Na(+)-NQR subunit B</shortName>
        <shortName evidence="16">Na(+)-translocating NQR subunit B</shortName>
        <ecNumber evidence="16">7.2.1.1</ecNumber>
    </recommendedName>
    <alternativeName>
        <fullName evidence="16">NQR complex subunit B</fullName>
    </alternativeName>
    <alternativeName>
        <fullName evidence="16">NQR-1 subunit B</fullName>
    </alternativeName>
</protein>
<sequence>MKFLRQTFDLVEPHFTKGGKLEKLYPVYESIDTFLFTPGQVTKTGPHVRDSLDMKRMMSMVIIALGPCILMAMYNTGYQANLAIAEYGAEPLSDTLTEYVREPVMEFLGLPHDPTNHASNFVYGALWFLPVYLVTMVVGGHLELLFAVVRGHEINEGFLVTGMLFPLTLPPTIPLWQVALGIAFGVVIGKEIFGGTGKNFLNPALTGRAFLYFAHASFMSGDKVWTAAAADELGIDGYTNATTLTGLAATQVTPGQSVDIVASSTQNLTFWDCFWGLIPGSMGETSTFCCLLGAAILIASGIGSWRIMSGVVLGALAMGAVLFAFRDMSDNPLAYMNPFWHLVVGGFAFGTVFMATDPVSASMTETGKWWYGGLIGVMTILIRTINPAFAEGIMLAILFGNVMAPLIDYAVIQGNVKRRAARYATT</sequence>
<comment type="subcellular location">
    <subcellularLocation>
        <location evidence="16">Cell membrane</location>
        <topology evidence="16">Multi-pass membrane protein</topology>
    </subcellularLocation>
</comment>
<feature type="transmembrane region" description="Helical" evidence="16">
    <location>
        <begin position="392"/>
        <end position="412"/>
    </location>
</feature>
<dbReference type="AlphaFoldDB" id="A0A5C5ZT67"/>
<evidence type="ECO:0000256" key="4">
    <source>
        <dbReference type="ARBA" id="ARBA00022553"/>
    </source>
</evidence>
<feature type="transmembrane region" description="Helical" evidence="16">
    <location>
        <begin position="338"/>
        <end position="356"/>
    </location>
</feature>
<dbReference type="EMBL" id="SJPQ01000001">
    <property type="protein sequence ID" value="TWT90227.1"/>
    <property type="molecule type" value="Genomic_DNA"/>
</dbReference>
<dbReference type="HAMAP" id="MF_00426">
    <property type="entry name" value="NqrB"/>
    <property type="match status" value="1"/>
</dbReference>
<dbReference type="PANTHER" id="PTHR30578">
    <property type="entry name" value="ELECTRON TRANSPORT COMPLEX PROTEIN RNFD"/>
    <property type="match status" value="1"/>
</dbReference>
<keyword evidence="9 16" id="KW-1133">Transmembrane helix</keyword>
<feature type="transmembrane region" description="Helical" evidence="16">
    <location>
        <begin position="57"/>
        <end position="74"/>
    </location>
</feature>
<dbReference type="GO" id="GO:0055085">
    <property type="term" value="P:transmembrane transport"/>
    <property type="evidence" value="ECO:0007669"/>
    <property type="project" value="InterPro"/>
</dbReference>
<keyword evidence="2 16" id="KW-1003">Cell membrane</keyword>
<feature type="transmembrane region" description="Helical" evidence="16">
    <location>
        <begin position="368"/>
        <end position="386"/>
    </location>
</feature>
<dbReference type="InterPro" id="IPR010966">
    <property type="entry name" value="NqrB"/>
</dbReference>
<keyword evidence="18" id="KW-0560">Oxidoreductase</keyword>
<gene>
    <name evidence="16 18" type="primary">nqrB</name>
    <name evidence="18" type="ORF">Mal64_06110</name>
</gene>
<dbReference type="RefSeq" id="WP_146396862.1">
    <property type="nucleotide sequence ID" value="NZ_SJPQ01000001.1"/>
</dbReference>
<dbReference type="GO" id="GO:0005886">
    <property type="term" value="C:plasma membrane"/>
    <property type="evidence" value="ECO:0007669"/>
    <property type="project" value="UniProtKB-SubCell"/>
</dbReference>
<evidence type="ECO:0000256" key="1">
    <source>
        <dbReference type="ARBA" id="ARBA00022448"/>
    </source>
</evidence>
<evidence type="ECO:0000256" key="8">
    <source>
        <dbReference type="ARBA" id="ARBA00022967"/>
    </source>
</evidence>
<keyword evidence="1 16" id="KW-0813">Transport</keyword>
<name>A0A5C5ZT67_9BACT</name>
<evidence type="ECO:0000256" key="11">
    <source>
        <dbReference type="ARBA" id="ARBA00023053"/>
    </source>
</evidence>
<evidence type="ECO:0000256" key="2">
    <source>
        <dbReference type="ARBA" id="ARBA00022475"/>
    </source>
</evidence>
<dbReference type="OrthoDB" id="9776359at2"/>
<dbReference type="GO" id="GO:0010181">
    <property type="term" value="F:FMN binding"/>
    <property type="evidence" value="ECO:0007669"/>
    <property type="project" value="InterPro"/>
</dbReference>
<dbReference type="Pfam" id="PF03116">
    <property type="entry name" value="NQR2_RnfD_RnfE"/>
    <property type="match status" value="1"/>
</dbReference>
<dbReference type="NCBIfam" id="TIGR01937">
    <property type="entry name" value="nqrB"/>
    <property type="match status" value="1"/>
</dbReference>
<evidence type="ECO:0000256" key="10">
    <source>
        <dbReference type="ARBA" id="ARBA00023027"/>
    </source>
</evidence>
<evidence type="ECO:0000256" key="12">
    <source>
        <dbReference type="ARBA" id="ARBA00023065"/>
    </source>
</evidence>
<evidence type="ECO:0000256" key="9">
    <source>
        <dbReference type="ARBA" id="ARBA00022989"/>
    </source>
</evidence>
<comment type="subunit">
    <text evidence="16">Composed of six subunits; NqrA, NqrB, NqrC, NqrD, NqrE and NqrF.</text>
</comment>
<reference evidence="18 19" key="1">
    <citation type="submission" date="2019-02" db="EMBL/GenBank/DDBJ databases">
        <title>Deep-cultivation of Planctomycetes and their phenomic and genomic characterization uncovers novel biology.</title>
        <authorList>
            <person name="Wiegand S."/>
            <person name="Jogler M."/>
            <person name="Boedeker C."/>
            <person name="Pinto D."/>
            <person name="Vollmers J."/>
            <person name="Rivas-Marin E."/>
            <person name="Kohn T."/>
            <person name="Peeters S.H."/>
            <person name="Heuer A."/>
            <person name="Rast P."/>
            <person name="Oberbeckmann S."/>
            <person name="Bunk B."/>
            <person name="Jeske O."/>
            <person name="Meyerdierks A."/>
            <person name="Storesund J.E."/>
            <person name="Kallscheuer N."/>
            <person name="Luecker S."/>
            <person name="Lage O.M."/>
            <person name="Pohl T."/>
            <person name="Merkel B.J."/>
            <person name="Hornburger P."/>
            <person name="Mueller R.-W."/>
            <person name="Bruemmer F."/>
            <person name="Labrenz M."/>
            <person name="Spormann A.M."/>
            <person name="Op Den Camp H."/>
            <person name="Overmann J."/>
            <person name="Amann R."/>
            <person name="Jetten M.S.M."/>
            <person name="Mascher T."/>
            <person name="Medema M.H."/>
            <person name="Devos D.P."/>
            <person name="Kaster A.-K."/>
            <person name="Ovreas L."/>
            <person name="Rohde M."/>
            <person name="Galperin M.Y."/>
            <person name="Jogler C."/>
        </authorList>
    </citation>
    <scope>NUCLEOTIDE SEQUENCE [LARGE SCALE GENOMIC DNA]</scope>
    <source>
        <strain evidence="18 19">Mal64</strain>
    </source>
</reference>
<dbReference type="EC" id="7.2.1.1" evidence="16"/>
<feature type="transmembrane region" description="Helical" evidence="16">
    <location>
        <begin position="121"/>
        <end position="146"/>
    </location>
</feature>
<evidence type="ECO:0000313" key="19">
    <source>
        <dbReference type="Proteomes" id="UP000315440"/>
    </source>
</evidence>
<dbReference type="GO" id="GO:0006814">
    <property type="term" value="P:sodium ion transport"/>
    <property type="evidence" value="ECO:0007669"/>
    <property type="project" value="UniProtKB-UniRule"/>
</dbReference>
<evidence type="ECO:0000256" key="3">
    <source>
        <dbReference type="ARBA" id="ARBA00022519"/>
    </source>
</evidence>
<dbReference type="GO" id="GO:0022904">
    <property type="term" value="P:respiratory electron transport chain"/>
    <property type="evidence" value="ECO:0007669"/>
    <property type="project" value="InterPro"/>
</dbReference>
<keyword evidence="7 16" id="KW-0812">Transmembrane</keyword>
<feature type="transmembrane region" description="Helical" evidence="16">
    <location>
        <begin position="158"/>
        <end position="188"/>
    </location>
</feature>
<organism evidence="18 19">
    <name type="scientific">Pseudobythopirellula maris</name>
    <dbReference type="NCBI Taxonomy" id="2527991"/>
    <lineage>
        <taxon>Bacteria</taxon>
        <taxon>Pseudomonadati</taxon>
        <taxon>Planctomycetota</taxon>
        <taxon>Planctomycetia</taxon>
        <taxon>Pirellulales</taxon>
        <taxon>Lacipirellulaceae</taxon>
        <taxon>Pseudobythopirellula</taxon>
    </lineage>
</organism>
<keyword evidence="8 16" id="KW-1278">Translocase</keyword>
<proteinExistence type="inferred from homology"/>
<comment type="similarity">
    <text evidence="16">Belongs to the NqrB/RnfD family.</text>
</comment>
<keyword evidence="12 16" id="KW-0406">Ion transport</keyword>
<comment type="function">
    <text evidence="16">NQR complex catalyzes the reduction of ubiquinone-1 to ubiquinol by two successive reactions, coupled with the transport of Na(+) ions from the cytoplasm to the periplasm. NqrA to NqrE are probably involved in the second step, the conversion of ubisemiquinone to ubiquinol.</text>
</comment>
<feature type="transmembrane region" description="Helical" evidence="16">
    <location>
        <begin position="274"/>
        <end position="298"/>
    </location>
</feature>
<comment type="caution">
    <text evidence="18">The sequence shown here is derived from an EMBL/GenBank/DDBJ whole genome shotgun (WGS) entry which is preliminary data.</text>
</comment>
<keyword evidence="6 16" id="KW-0288">FMN</keyword>
<evidence type="ECO:0000256" key="15">
    <source>
        <dbReference type="ARBA" id="ARBA00023201"/>
    </source>
</evidence>
<keyword evidence="13 16" id="KW-0830">Ubiquinone</keyword>
<comment type="cofactor">
    <cofactor evidence="16 17">
        <name>FMN</name>
        <dbReference type="ChEBI" id="CHEBI:58210"/>
    </cofactor>
</comment>
<keyword evidence="11 16" id="KW-0915">Sodium</keyword>
<comment type="catalytic activity">
    <reaction evidence="16">
        <text>a ubiquinone + n Na(+)(in) + NADH + H(+) = a ubiquinol + n Na(+)(out) + NAD(+)</text>
        <dbReference type="Rhea" id="RHEA:47748"/>
        <dbReference type="Rhea" id="RHEA-COMP:9565"/>
        <dbReference type="Rhea" id="RHEA-COMP:9566"/>
        <dbReference type="ChEBI" id="CHEBI:15378"/>
        <dbReference type="ChEBI" id="CHEBI:16389"/>
        <dbReference type="ChEBI" id="CHEBI:17976"/>
        <dbReference type="ChEBI" id="CHEBI:29101"/>
        <dbReference type="ChEBI" id="CHEBI:57540"/>
        <dbReference type="ChEBI" id="CHEBI:57945"/>
        <dbReference type="EC" id="7.2.1.1"/>
    </reaction>
</comment>
<evidence type="ECO:0000256" key="17">
    <source>
        <dbReference type="PIRSR" id="PIRSR016055-50"/>
    </source>
</evidence>
<feature type="modified residue" description="FMN phosphoryl threonine" evidence="16 17">
    <location>
        <position position="242"/>
    </location>
</feature>
<dbReference type="InterPro" id="IPR004338">
    <property type="entry name" value="NqrB/RnfD"/>
</dbReference>